<protein>
    <submittedName>
        <fullName evidence="2">Uncharacterized protein</fullName>
    </submittedName>
</protein>
<dbReference type="RefSeq" id="XP_007404319.1">
    <property type="nucleotide sequence ID" value="XM_007404257.1"/>
</dbReference>
<keyword evidence="3" id="KW-1185">Reference proteome</keyword>
<gene>
    <name evidence="2" type="ORF">MELLADRAFT_101770</name>
</gene>
<dbReference type="InParanoid" id="F4R6W8"/>
<name>F4R6W8_MELLP</name>
<accession>F4R6W8</accession>
<dbReference type="VEuPathDB" id="FungiDB:MELLADRAFT_101770"/>
<feature type="region of interest" description="Disordered" evidence="1">
    <location>
        <begin position="19"/>
        <end position="56"/>
    </location>
</feature>
<dbReference type="AlphaFoldDB" id="F4R6W8"/>
<evidence type="ECO:0000313" key="2">
    <source>
        <dbReference type="EMBL" id="EGG11944.1"/>
    </source>
</evidence>
<evidence type="ECO:0000313" key="3">
    <source>
        <dbReference type="Proteomes" id="UP000001072"/>
    </source>
</evidence>
<sequence length="136" mass="15765">MPQLTLSRSRFVVGSVLQSLAPKSRSKKQQSSDSDAHRTAEDSLPLPEDTESEDIHVDPHFNINILKRYNAQCSNKKPFREPPVSENFSQRVIMEYEQVDTDDERPIARFPQARPLPKRRQPKKPSPFGRRIRMPK</sequence>
<evidence type="ECO:0000256" key="1">
    <source>
        <dbReference type="SAM" id="MobiDB-lite"/>
    </source>
</evidence>
<dbReference type="GeneID" id="18921474"/>
<reference evidence="3" key="1">
    <citation type="journal article" date="2011" name="Proc. Natl. Acad. Sci. U.S.A.">
        <title>Obligate biotrophy features unraveled by the genomic analysis of rust fungi.</title>
        <authorList>
            <person name="Duplessis S."/>
            <person name="Cuomo C.A."/>
            <person name="Lin Y.-C."/>
            <person name="Aerts A."/>
            <person name="Tisserant E."/>
            <person name="Veneault-Fourrey C."/>
            <person name="Joly D.L."/>
            <person name="Hacquard S."/>
            <person name="Amselem J."/>
            <person name="Cantarel B.L."/>
            <person name="Chiu R."/>
            <person name="Coutinho P.M."/>
            <person name="Feau N."/>
            <person name="Field M."/>
            <person name="Frey P."/>
            <person name="Gelhaye E."/>
            <person name="Goldberg J."/>
            <person name="Grabherr M.G."/>
            <person name="Kodira C.D."/>
            <person name="Kohler A."/>
            <person name="Kuees U."/>
            <person name="Lindquist E.A."/>
            <person name="Lucas S.M."/>
            <person name="Mago R."/>
            <person name="Mauceli E."/>
            <person name="Morin E."/>
            <person name="Murat C."/>
            <person name="Pangilinan J.L."/>
            <person name="Park R."/>
            <person name="Pearson M."/>
            <person name="Quesneville H."/>
            <person name="Rouhier N."/>
            <person name="Sakthikumar S."/>
            <person name="Salamov A.A."/>
            <person name="Schmutz J."/>
            <person name="Selles B."/>
            <person name="Shapiro H."/>
            <person name="Tanguay P."/>
            <person name="Tuskan G.A."/>
            <person name="Henrissat B."/>
            <person name="Van de Peer Y."/>
            <person name="Rouze P."/>
            <person name="Ellis J.G."/>
            <person name="Dodds P.N."/>
            <person name="Schein J.E."/>
            <person name="Zhong S."/>
            <person name="Hamelin R.C."/>
            <person name="Grigoriev I.V."/>
            <person name="Szabo L.J."/>
            <person name="Martin F."/>
        </authorList>
    </citation>
    <scope>NUCLEOTIDE SEQUENCE [LARGE SCALE GENOMIC DNA]</scope>
    <source>
        <strain evidence="3">98AG31 / pathotype 3-4-7</strain>
    </source>
</reference>
<proteinExistence type="predicted"/>
<dbReference type="Proteomes" id="UP000001072">
    <property type="component" value="Unassembled WGS sequence"/>
</dbReference>
<feature type="region of interest" description="Disordered" evidence="1">
    <location>
        <begin position="98"/>
        <end position="136"/>
    </location>
</feature>
<dbReference type="KEGG" id="mlr:MELLADRAFT_101770"/>
<dbReference type="OrthoDB" id="10431943at2759"/>
<dbReference type="HOGENOM" id="CLU_1875870_0_0_1"/>
<dbReference type="EMBL" id="GL883091">
    <property type="protein sequence ID" value="EGG11944.1"/>
    <property type="molecule type" value="Genomic_DNA"/>
</dbReference>
<organism evidence="3">
    <name type="scientific">Melampsora larici-populina (strain 98AG31 / pathotype 3-4-7)</name>
    <name type="common">Poplar leaf rust fungus</name>
    <dbReference type="NCBI Taxonomy" id="747676"/>
    <lineage>
        <taxon>Eukaryota</taxon>
        <taxon>Fungi</taxon>
        <taxon>Dikarya</taxon>
        <taxon>Basidiomycota</taxon>
        <taxon>Pucciniomycotina</taxon>
        <taxon>Pucciniomycetes</taxon>
        <taxon>Pucciniales</taxon>
        <taxon>Melampsoraceae</taxon>
        <taxon>Melampsora</taxon>
    </lineage>
</organism>